<sequence>MPACVPPLFYEEELDEDDDFDQWDSPRAPSPNGSGQYSTPPVQAYLSPRTPSPTALLSRGLAAVALNESGPRGEPDPQDWITWASSPPKPIPALHGPLSLPYARCPSGAEGTVIESDDRVSNVIWGLNVNGSQIRSQSDKKPATERDMDSESLEADFEADTKVDVDSGNDLLVAAAARLSNRFKGLTLDGEGVAYGVSPRSHDDPQLSGLGLHLNPKPAANHSGTRGVAPYEKANQLYSAQALSAKPNGKVSSRGPASTIKQLKFHPPASSQLPTPPLSTSTNWTPHLPNSLPPGLNFSPALTLDLATSQGTSPSLGFLGQLSFPTPPLERGANAQDWRNHPNSNNSAMEYLEDYSLGSDTVTVSGPGLDCYDQQVTQELKTATGNRRGFDEPAGLPSNRRSTTFKYDQRRKISEPNSRGGVPLPPARSSLLHRRLPVLEEDVSFTYSLSPSSRPRPQDQFTASAHSSSQAETLKKVDAGKRGDRPTPGLTPICQRAMSMKVAAGQAKPTNTSFSGSQKRWKQNKEV</sequence>
<feature type="region of interest" description="Disordered" evidence="1">
    <location>
        <begin position="12"/>
        <end position="53"/>
    </location>
</feature>
<feature type="region of interest" description="Disordered" evidence="1">
    <location>
        <begin position="383"/>
        <end position="429"/>
    </location>
</feature>
<feature type="compositionally biased region" description="Polar residues" evidence="1">
    <location>
        <begin position="508"/>
        <end position="518"/>
    </location>
</feature>
<evidence type="ECO:0000313" key="3">
    <source>
        <dbReference type="Proteomes" id="UP001140091"/>
    </source>
</evidence>
<name>A0A9W8IVU7_9AGAR</name>
<proteinExistence type="predicted"/>
<evidence type="ECO:0000256" key="1">
    <source>
        <dbReference type="SAM" id="MobiDB-lite"/>
    </source>
</evidence>
<feature type="compositionally biased region" description="Basic and acidic residues" evidence="1">
    <location>
        <begin position="473"/>
        <end position="485"/>
    </location>
</feature>
<feature type="region of interest" description="Disordered" evidence="1">
    <location>
        <begin position="66"/>
        <end position="85"/>
    </location>
</feature>
<dbReference type="EMBL" id="JANBPK010001477">
    <property type="protein sequence ID" value="KAJ2922729.1"/>
    <property type="molecule type" value="Genomic_DNA"/>
</dbReference>
<reference evidence="2" key="1">
    <citation type="submission" date="2022-06" db="EMBL/GenBank/DDBJ databases">
        <title>Genome Sequence of Candolleomyces eurysporus.</title>
        <authorList>
            <person name="Buettner E."/>
        </authorList>
    </citation>
    <scope>NUCLEOTIDE SEQUENCE</scope>
    <source>
        <strain evidence="2">VTCC 930004</strain>
    </source>
</reference>
<feature type="region of interest" description="Disordered" evidence="1">
    <location>
        <begin position="131"/>
        <end position="155"/>
    </location>
</feature>
<feature type="non-terminal residue" evidence="2">
    <location>
        <position position="527"/>
    </location>
</feature>
<feature type="compositionally biased region" description="Acidic residues" evidence="1">
    <location>
        <begin position="12"/>
        <end position="22"/>
    </location>
</feature>
<dbReference type="OrthoDB" id="2573559at2759"/>
<feature type="compositionally biased region" description="Polar residues" evidence="1">
    <location>
        <begin position="31"/>
        <end position="41"/>
    </location>
</feature>
<accession>A0A9W8IVU7</accession>
<evidence type="ECO:0000313" key="2">
    <source>
        <dbReference type="EMBL" id="KAJ2922729.1"/>
    </source>
</evidence>
<gene>
    <name evidence="2" type="ORF">H1R20_g14369</name>
</gene>
<feature type="compositionally biased region" description="Basic and acidic residues" evidence="1">
    <location>
        <begin position="137"/>
        <end position="149"/>
    </location>
</feature>
<organism evidence="2 3">
    <name type="scientific">Candolleomyces eurysporus</name>
    <dbReference type="NCBI Taxonomy" id="2828524"/>
    <lineage>
        <taxon>Eukaryota</taxon>
        <taxon>Fungi</taxon>
        <taxon>Dikarya</taxon>
        <taxon>Basidiomycota</taxon>
        <taxon>Agaricomycotina</taxon>
        <taxon>Agaricomycetes</taxon>
        <taxon>Agaricomycetidae</taxon>
        <taxon>Agaricales</taxon>
        <taxon>Agaricineae</taxon>
        <taxon>Psathyrellaceae</taxon>
        <taxon>Candolleomyces</taxon>
    </lineage>
</organism>
<comment type="caution">
    <text evidence="2">The sequence shown here is derived from an EMBL/GenBank/DDBJ whole genome shotgun (WGS) entry which is preliminary data.</text>
</comment>
<dbReference type="Proteomes" id="UP001140091">
    <property type="component" value="Unassembled WGS sequence"/>
</dbReference>
<keyword evidence="3" id="KW-1185">Reference proteome</keyword>
<protein>
    <submittedName>
        <fullName evidence="2">Uncharacterized protein</fullName>
    </submittedName>
</protein>
<feature type="region of interest" description="Disordered" evidence="1">
    <location>
        <begin position="448"/>
        <end position="527"/>
    </location>
</feature>
<feature type="compositionally biased region" description="Polar residues" evidence="1">
    <location>
        <begin position="448"/>
        <end position="472"/>
    </location>
</feature>
<dbReference type="AlphaFoldDB" id="A0A9W8IVU7"/>